<dbReference type="CDD" id="cd20071">
    <property type="entry name" value="SET_SMYD"/>
    <property type="match status" value="1"/>
</dbReference>
<evidence type="ECO:0000313" key="4">
    <source>
        <dbReference type="Proteomes" id="UP000235672"/>
    </source>
</evidence>
<dbReference type="Proteomes" id="UP000235672">
    <property type="component" value="Unassembled WGS sequence"/>
</dbReference>
<proteinExistence type="predicted"/>
<gene>
    <name evidence="3" type="ORF">NA56DRAFT_688241</name>
</gene>
<sequence length="429" mass="48207">MYLPLLSTSLFLLSCARAGQPLDIQYQADFCNAPEKSIFPNSSVAQIEEEHQHSGSCSQHNAANENIVRTSSYTPWTHKRQCLEDEENYQEYCIYTNANFANGRGISLFTSREIAKRVELLPAFLQQGIHDNANQFDEPPWEIRRVPGRGNGLFATRTLYRGDEIIVATPVGVYHSEVFSADRLTGYQFLRKTFEQMPNATREVILRTATNKPGDPIMERINTNAFLGDFEGAPHFLLYPETALMNHDCRPNTMTYHDSSSLIHATYASRTILPGEEITTTYINVLQTYEERQTHLRAAWGFSCTCALCSSNIGEISTSDSRTREILEMQTYLSDWSAGSLATPKMARQLLALYEAEEIHAAIGKGHVLAALAHNAVGDTFRAKKHARLAIEAELVNSGGEKDEDVKDMLMLKENPEAHRSYMARIPKS</sequence>
<dbReference type="PROSITE" id="PS50280">
    <property type="entry name" value="SET"/>
    <property type="match status" value="1"/>
</dbReference>
<keyword evidence="4" id="KW-1185">Reference proteome</keyword>
<dbReference type="AlphaFoldDB" id="A0A2J6Q8P2"/>
<accession>A0A2J6Q8P2</accession>
<dbReference type="SUPFAM" id="SSF82199">
    <property type="entry name" value="SET domain"/>
    <property type="match status" value="1"/>
</dbReference>
<dbReference type="InterPro" id="IPR001214">
    <property type="entry name" value="SET_dom"/>
</dbReference>
<protein>
    <submittedName>
        <fullName evidence="3">SET domain-containing protein</fullName>
    </submittedName>
</protein>
<dbReference type="Gene3D" id="2.170.270.10">
    <property type="entry name" value="SET domain"/>
    <property type="match status" value="1"/>
</dbReference>
<name>A0A2J6Q8P2_9HELO</name>
<dbReference type="STRING" id="1745343.A0A2J6Q8P2"/>
<dbReference type="OrthoDB" id="265717at2759"/>
<dbReference type="InterPro" id="IPR053185">
    <property type="entry name" value="SET_domain_protein"/>
</dbReference>
<dbReference type="InterPro" id="IPR046341">
    <property type="entry name" value="SET_dom_sf"/>
</dbReference>
<dbReference type="Pfam" id="PF00856">
    <property type="entry name" value="SET"/>
    <property type="match status" value="1"/>
</dbReference>
<dbReference type="PANTHER" id="PTHR47332">
    <property type="entry name" value="SET DOMAIN-CONTAINING PROTEIN 5"/>
    <property type="match status" value="1"/>
</dbReference>
<reference evidence="3 4" key="1">
    <citation type="submission" date="2016-05" db="EMBL/GenBank/DDBJ databases">
        <title>A degradative enzymes factory behind the ericoid mycorrhizal symbiosis.</title>
        <authorList>
            <consortium name="DOE Joint Genome Institute"/>
            <person name="Martino E."/>
            <person name="Morin E."/>
            <person name="Grelet G."/>
            <person name="Kuo A."/>
            <person name="Kohler A."/>
            <person name="Daghino S."/>
            <person name="Barry K."/>
            <person name="Choi C."/>
            <person name="Cichocki N."/>
            <person name="Clum A."/>
            <person name="Copeland A."/>
            <person name="Hainaut M."/>
            <person name="Haridas S."/>
            <person name="Labutti K."/>
            <person name="Lindquist E."/>
            <person name="Lipzen A."/>
            <person name="Khouja H.-R."/>
            <person name="Murat C."/>
            <person name="Ohm R."/>
            <person name="Olson A."/>
            <person name="Spatafora J."/>
            <person name="Veneault-Fourrey C."/>
            <person name="Henrissat B."/>
            <person name="Grigoriev I."/>
            <person name="Martin F."/>
            <person name="Perotto S."/>
        </authorList>
    </citation>
    <scope>NUCLEOTIDE SEQUENCE [LARGE SCALE GENOMIC DNA]</scope>
    <source>
        <strain evidence="3 4">UAMH 7357</strain>
    </source>
</reference>
<dbReference type="SMART" id="SM00317">
    <property type="entry name" value="SET"/>
    <property type="match status" value="1"/>
</dbReference>
<evidence type="ECO:0000313" key="3">
    <source>
        <dbReference type="EMBL" id="PMD22656.1"/>
    </source>
</evidence>
<evidence type="ECO:0000259" key="2">
    <source>
        <dbReference type="PROSITE" id="PS50280"/>
    </source>
</evidence>
<dbReference type="PANTHER" id="PTHR47332:SF6">
    <property type="entry name" value="SET DOMAIN-CONTAINING PROTEIN"/>
    <property type="match status" value="1"/>
</dbReference>
<feature type="chain" id="PRO_5014433247" evidence="1">
    <location>
        <begin position="19"/>
        <end position="429"/>
    </location>
</feature>
<feature type="signal peptide" evidence="1">
    <location>
        <begin position="1"/>
        <end position="18"/>
    </location>
</feature>
<dbReference type="EMBL" id="KZ613477">
    <property type="protein sequence ID" value="PMD22656.1"/>
    <property type="molecule type" value="Genomic_DNA"/>
</dbReference>
<organism evidence="3 4">
    <name type="scientific">Hyaloscypha hepaticicola</name>
    <dbReference type="NCBI Taxonomy" id="2082293"/>
    <lineage>
        <taxon>Eukaryota</taxon>
        <taxon>Fungi</taxon>
        <taxon>Dikarya</taxon>
        <taxon>Ascomycota</taxon>
        <taxon>Pezizomycotina</taxon>
        <taxon>Leotiomycetes</taxon>
        <taxon>Helotiales</taxon>
        <taxon>Hyaloscyphaceae</taxon>
        <taxon>Hyaloscypha</taxon>
    </lineage>
</organism>
<feature type="domain" description="SET" evidence="2">
    <location>
        <begin position="139"/>
        <end position="283"/>
    </location>
</feature>
<keyword evidence="1" id="KW-0732">Signal</keyword>
<evidence type="ECO:0000256" key="1">
    <source>
        <dbReference type="SAM" id="SignalP"/>
    </source>
</evidence>